<name>A0AAD6ZFP9_9AGAR</name>
<evidence type="ECO:0000256" key="3">
    <source>
        <dbReference type="ARBA" id="ARBA00023015"/>
    </source>
</evidence>
<protein>
    <recommendedName>
        <fullName evidence="8">Transcription factor domain-containing protein</fullName>
    </recommendedName>
</protein>
<evidence type="ECO:0000256" key="4">
    <source>
        <dbReference type="ARBA" id="ARBA00023163"/>
    </source>
</evidence>
<feature type="non-terminal residue" evidence="6">
    <location>
        <position position="382"/>
    </location>
</feature>
<sequence>MHLWGIHLSGDPRITVYEPAFLALALRSSSSSLAGTHPRRILHSIQSSVLLAYYFLRTARFLEGKFHISAAVSVALRAGLNRIRAARGFDSVGVRPVSDFFKDMREEGERIGAFWSVLHAHNRFASNFAYGSTAWTIDTPWPLDAADYVKRPHLLPQQCSGTVAKFLWDIPDEVTSTAALYAKAGVLYNYEEATRLGGRCRSGTLSPNDPEFTALDRKIDAFIPTLPPVQSQRMLAVHTLVHCATIQLHDPLATVSVSSRTRTLVAARAVADLLARTDIVKLGLPIDTVIAPLWTTTCLVFIAEIDRRRNAEGQNNTAVGDLKDCANSVVGVMEIIAPHCHLMALQLDAVRRAYEGVQGNVGRVGCGRLRLAIRPTADNLPS</sequence>
<gene>
    <name evidence="6" type="ORF">DFH08DRAFT_385796</name>
</gene>
<evidence type="ECO:0000313" key="6">
    <source>
        <dbReference type="EMBL" id="KAJ7321083.1"/>
    </source>
</evidence>
<dbReference type="GO" id="GO:0046872">
    <property type="term" value="F:metal ion binding"/>
    <property type="evidence" value="ECO:0007669"/>
    <property type="project" value="UniProtKB-KW"/>
</dbReference>
<dbReference type="GO" id="GO:0005634">
    <property type="term" value="C:nucleus"/>
    <property type="evidence" value="ECO:0007669"/>
    <property type="project" value="UniProtKB-SubCell"/>
</dbReference>
<evidence type="ECO:0008006" key="8">
    <source>
        <dbReference type="Google" id="ProtNLM"/>
    </source>
</evidence>
<proteinExistence type="predicted"/>
<evidence type="ECO:0000256" key="2">
    <source>
        <dbReference type="ARBA" id="ARBA00022723"/>
    </source>
</evidence>
<dbReference type="InterPro" id="IPR050815">
    <property type="entry name" value="TF_fung"/>
</dbReference>
<keyword evidence="4" id="KW-0804">Transcription</keyword>
<evidence type="ECO:0000256" key="5">
    <source>
        <dbReference type="ARBA" id="ARBA00023242"/>
    </source>
</evidence>
<reference evidence="6" key="1">
    <citation type="submission" date="2023-03" db="EMBL/GenBank/DDBJ databases">
        <title>Massive genome expansion in bonnet fungi (Mycena s.s.) driven by repeated elements and novel gene families across ecological guilds.</title>
        <authorList>
            <consortium name="Lawrence Berkeley National Laboratory"/>
            <person name="Harder C.B."/>
            <person name="Miyauchi S."/>
            <person name="Viragh M."/>
            <person name="Kuo A."/>
            <person name="Thoen E."/>
            <person name="Andreopoulos B."/>
            <person name="Lu D."/>
            <person name="Skrede I."/>
            <person name="Drula E."/>
            <person name="Henrissat B."/>
            <person name="Morin E."/>
            <person name="Kohler A."/>
            <person name="Barry K."/>
            <person name="LaButti K."/>
            <person name="Morin E."/>
            <person name="Salamov A."/>
            <person name="Lipzen A."/>
            <person name="Mereny Z."/>
            <person name="Hegedus B."/>
            <person name="Baldrian P."/>
            <person name="Stursova M."/>
            <person name="Weitz H."/>
            <person name="Taylor A."/>
            <person name="Grigoriev I.V."/>
            <person name="Nagy L.G."/>
            <person name="Martin F."/>
            <person name="Kauserud H."/>
        </authorList>
    </citation>
    <scope>NUCLEOTIDE SEQUENCE</scope>
    <source>
        <strain evidence="6">CBHHK002</strain>
    </source>
</reference>
<dbReference type="EMBL" id="JARIHO010000052">
    <property type="protein sequence ID" value="KAJ7321083.1"/>
    <property type="molecule type" value="Genomic_DNA"/>
</dbReference>
<dbReference type="AlphaFoldDB" id="A0AAD6ZFP9"/>
<keyword evidence="3" id="KW-0805">Transcription regulation</keyword>
<evidence type="ECO:0000313" key="7">
    <source>
        <dbReference type="Proteomes" id="UP001218218"/>
    </source>
</evidence>
<dbReference type="CDD" id="cd12148">
    <property type="entry name" value="fungal_TF_MHR"/>
    <property type="match status" value="1"/>
</dbReference>
<comment type="caution">
    <text evidence="6">The sequence shown here is derived from an EMBL/GenBank/DDBJ whole genome shotgun (WGS) entry which is preliminary data.</text>
</comment>
<dbReference type="PANTHER" id="PTHR47338">
    <property type="entry name" value="ZN(II)2CYS6 TRANSCRIPTION FACTOR (EUROFUNG)-RELATED"/>
    <property type="match status" value="1"/>
</dbReference>
<keyword evidence="5" id="KW-0539">Nucleus</keyword>
<evidence type="ECO:0000256" key="1">
    <source>
        <dbReference type="ARBA" id="ARBA00004123"/>
    </source>
</evidence>
<dbReference type="GO" id="GO:0000981">
    <property type="term" value="F:DNA-binding transcription factor activity, RNA polymerase II-specific"/>
    <property type="evidence" value="ECO:0007669"/>
    <property type="project" value="InterPro"/>
</dbReference>
<keyword evidence="7" id="KW-1185">Reference proteome</keyword>
<dbReference type="Proteomes" id="UP001218218">
    <property type="component" value="Unassembled WGS sequence"/>
</dbReference>
<accession>A0AAD6ZFP9</accession>
<comment type="subcellular location">
    <subcellularLocation>
        <location evidence="1">Nucleus</location>
    </subcellularLocation>
</comment>
<organism evidence="6 7">
    <name type="scientific">Mycena albidolilacea</name>
    <dbReference type="NCBI Taxonomy" id="1033008"/>
    <lineage>
        <taxon>Eukaryota</taxon>
        <taxon>Fungi</taxon>
        <taxon>Dikarya</taxon>
        <taxon>Basidiomycota</taxon>
        <taxon>Agaricomycotina</taxon>
        <taxon>Agaricomycetes</taxon>
        <taxon>Agaricomycetidae</taxon>
        <taxon>Agaricales</taxon>
        <taxon>Marasmiineae</taxon>
        <taxon>Mycenaceae</taxon>
        <taxon>Mycena</taxon>
    </lineage>
</organism>
<keyword evidence="2" id="KW-0479">Metal-binding</keyword>
<dbReference type="PANTHER" id="PTHR47338:SF29">
    <property type="entry name" value="ZN(2)-C6 FUNGAL-TYPE DOMAIN-CONTAINING PROTEIN"/>
    <property type="match status" value="1"/>
</dbReference>